<evidence type="ECO:0000256" key="7">
    <source>
        <dbReference type="PROSITE-ProRule" id="PRU00175"/>
    </source>
</evidence>
<organism evidence="11 12">
    <name type="scientific">Pseudozyma flocculosa</name>
    <dbReference type="NCBI Taxonomy" id="84751"/>
    <lineage>
        <taxon>Eukaryota</taxon>
        <taxon>Fungi</taxon>
        <taxon>Dikarya</taxon>
        <taxon>Basidiomycota</taxon>
        <taxon>Ustilaginomycotina</taxon>
        <taxon>Ustilaginomycetes</taxon>
        <taxon>Ustilaginales</taxon>
        <taxon>Ustilaginaceae</taxon>
        <taxon>Pseudozyma</taxon>
    </lineage>
</organism>
<dbReference type="GO" id="GO:0008270">
    <property type="term" value="F:zinc ion binding"/>
    <property type="evidence" value="ECO:0007669"/>
    <property type="project" value="UniProtKB-KW"/>
</dbReference>
<sequence>MSAASSAPTPNASIWPVQLRDGHPRSPPATKHLAPVQLDRLDFEDVSYFFHFHRIAKLARGLALDDGSDGDSDRSVEEVGRSIVKSGRPSQANGSGGRGTPNGKAKASRKRPADRAPSSGTSSRPAKAVKLSNGTSSRSPLSPLLSDPTTVLVDTACIFRVKARSASDRGHVSDLVQALQAEGETFQPEMRPDQFSNGSWIPAARTLCSAGELDLSASLRIFEPPPQKHRTERAEAASLHVELRIKIAVPLSAGSGAGALRPAVIEDMAELVRFADALGSERDEVDRRKKVNARLVMDHLHPAELAVSDHIQPPDLNPTLMPFQRRSTAFILGREGKAIGQDGAVEDTVDVISRTGSREVGLWWKKIDDGLFYHFLEGRFVANADLTRYSNLRGAMLAEEMGLGKTVEVIALILLNPRHGVSSERSWFDADNSIEVHPTKTTLIVAPETLRQQWVDELARHAPELCVYSYTSRQDAENDTPPGQTWVQWASSLDVIVTSFHVLGLELTTAKPEPERSRRHPRKYERPRSPLIRLHFHRVVMDEVQMVGSQTSAAETAAMLHRGSSLAVSGTPVKKIDDIKSCFRFLRMPCCSGTLTARSWDKILSPKLAPALVAVMETIATRHTKAGVAHEMTLPTQTRSVVPVDFTAIEAAFYADVWKDALSAVGIDSDGKPLLPNWQLDINVLGRHLLLLRQACTHPQVAVHGRGGGVAGSQNLRSIDEVLELMVDSTKAELQSMRGQYFDRRITKVILSLYYRDERKHAVAEAQMLDLAKELRSEAGRLEDDLKATDVQGPLYNFSDRELELEAKEASRQAALGPSHRDEDDDRLSGAHGAVSAGQGSSPEWQSLCADPAYQEKRRQRSANHARISHVLRLVYLRLHRVLQFTGNLYFQMGEFVEDRESKETANAAKVKDVDAEPQAEITIIKGEDGTTLAAKPGTTRADDEDAPEVGKAGEVDEKAQPAPTEAEAKRAELKAKEDAAYEAAERMRQKILSEQRLRVEHAVERLGRSKVDFGLAQIKCRADPVLEDGGGITTGDLIDALIETMDLLDRQARVIFEWRKDILDRLRRAVNRDVNLERDDDDQYQENLDTQAEAEVLLEMYRPLLAERELIISGTVAVGATAKPQLYVELETAVRNARRQQLLSGIGNGGGDDDDEDGPDDDVLRVHKQQLAHFKKLDAQKKDVSLPDLSRCLGSLRARLKEASEGDIPEAERKLAETASSEARRIGLEQTRLLVKLKTEAQTMLGPLFNARTNFFRELQMLSDSVGDPSFTDLDRSIRTAGKEEASLRAKSDALEGRLRYLTHLGSVQSIEASASDGDDARRCYICTEMISTGVLPNACGHVCCERCFKEWQGQGHRSCPMCKTRVLPNEVHRIVYHKTNTTSAASTSAEGRDGRPSDIVGGAEYRLISAAHRDQIDRGSVNGRYGSKIDLVAKHIQHLFTTRGEKSIVFSSFTRGLDVIAQSLTANGLRFIRMTGAGKVASKAAAKFHEPQVAAMLLHSEAQSSGLNLTVASHIHILEPFLDRSVEAQALGRIHRIGQTKETNVWVYKVNDTVEGRILDAAARRGESFYLVSQPSSAATSSTGPAKSLETEEGAVAKFRPAATRGKNKEQGLRGDTAKSREELVEVFSDKLAARLGGEGQADGATGENGGEGSVGWRERLIEATSSSSSCGGSSSVGVGGSGSSSFLTTPATTSGVASRQSGDSSTTSGDEQAERQRALRLAAIERRLGGIGSGGGGGGGGGAGAVEP</sequence>
<dbReference type="CDD" id="cd16449">
    <property type="entry name" value="RING-HC"/>
    <property type="match status" value="1"/>
</dbReference>
<dbReference type="OrthoDB" id="5330228at2759"/>
<evidence type="ECO:0000256" key="2">
    <source>
        <dbReference type="ARBA" id="ARBA00022741"/>
    </source>
</evidence>
<dbReference type="Gene3D" id="3.40.50.300">
    <property type="entry name" value="P-loop containing nucleotide triphosphate hydrolases"/>
    <property type="match status" value="1"/>
</dbReference>
<dbReference type="SUPFAM" id="SSF52540">
    <property type="entry name" value="P-loop containing nucleoside triphosphate hydrolases"/>
    <property type="match status" value="2"/>
</dbReference>
<dbReference type="InterPro" id="IPR013083">
    <property type="entry name" value="Znf_RING/FYVE/PHD"/>
</dbReference>
<dbReference type="Gene3D" id="3.40.50.10810">
    <property type="entry name" value="Tandem AAA-ATPase domain"/>
    <property type="match status" value="1"/>
</dbReference>
<dbReference type="GO" id="GO:0006974">
    <property type="term" value="P:DNA damage response"/>
    <property type="evidence" value="ECO:0007669"/>
    <property type="project" value="TreeGrafter"/>
</dbReference>
<keyword evidence="5" id="KW-0862">Zinc</keyword>
<feature type="region of interest" description="Disordered" evidence="8">
    <location>
        <begin position="63"/>
        <end position="143"/>
    </location>
</feature>
<dbReference type="PROSITE" id="PS51192">
    <property type="entry name" value="HELICASE_ATP_BIND_1"/>
    <property type="match status" value="1"/>
</dbReference>
<feature type="domain" description="Helicase ATP-binding" evidence="10">
    <location>
        <begin position="386"/>
        <end position="590"/>
    </location>
</feature>
<evidence type="ECO:0000256" key="4">
    <source>
        <dbReference type="ARBA" id="ARBA00022801"/>
    </source>
</evidence>
<evidence type="ECO:0000256" key="1">
    <source>
        <dbReference type="ARBA" id="ARBA00022723"/>
    </source>
</evidence>
<feature type="region of interest" description="Disordered" evidence="8">
    <location>
        <begin position="809"/>
        <end position="847"/>
    </location>
</feature>
<keyword evidence="3 7" id="KW-0863">Zinc-finger</keyword>
<feature type="region of interest" description="Disordered" evidence="8">
    <location>
        <begin position="1144"/>
        <end position="1163"/>
    </location>
</feature>
<dbReference type="InterPro" id="IPR014001">
    <property type="entry name" value="Helicase_ATP-bd"/>
</dbReference>
<feature type="compositionally biased region" description="Basic and acidic residues" evidence="8">
    <location>
        <begin position="71"/>
        <end position="80"/>
    </location>
</feature>
<keyword evidence="6" id="KW-0067">ATP-binding</keyword>
<dbReference type="PROSITE" id="PS50089">
    <property type="entry name" value="ZF_RING_2"/>
    <property type="match status" value="1"/>
</dbReference>
<feature type="region of interest" description="Disordered" evidence="8">
    <location>
        <begin position="1"/>
        <end position="31"/>
    </location>
</feature>
<dbReference type="Pfam" id="PF00176">
    <property type="entry name" value="SNF2-rel_dom"/>
    <property type="match status" value="1"/>
</dbReference>
<evidence type="ECO:0000313" key="11">
    <source>
        <dbReference type="EMBL" id="SPO37017.1"/>
    </source>
</evidence>
<proteinExistence type="predicted"/>
<dbReference type="InterPro" id="IPR059033">
    <property type="entry name" value="C144_05_dom"/>
</dbReference>
<feature type="region of interest" description="Disordered" evidence="8">
    <location>
        <begin position="1666"/>
        <end position="1751"/>
    </location>
</feature>
<keyword evidence="2" id="KW-0547">Nucleotide-binding</keyword>
<feature type="compositionally biased region" description="Basic and acidic residues" evidence="8">
    <location>
        <begin position="1609"/>
        <end position="1623"/>
    </location>
</feature>
<keyword evidence="4" id="KW-0378">Hydrolase</keyword>
<dbReference type="GO" id="GO:0005524">
    <property type="term" value="F:ATP binding"/>
    <property type="evidence" value="ECO:0007669"/>
    <property type="project" value="InterPro"/>
</dbReference>
<accession>A0A5C3F016</accession>
<feature type="compositionally biased region" description="Acidic residues" evidence="8">
    <location>
        <begin position="1152"/>
        <end position="1162"/>
    </location>
</feature>
<dbReference type="PANTHER" id="PTHR45865:SF1">
    <property type="entry name" value="E3 UBIQUITIN-PROTEIN LIGASE SHPRH"/>
    <property type="match status" value="1"/>
</dbReference>
<keyword evidence="1" id="KW-0479">Metal-binding</keyword>
<gene>
    <name evidence="11" type="ORF">PSFLO_02489</name>
</gene>
<dbReference type="InterPro" id="IPR052583">
    <property type="entry name" value="ATP-helicase/E3_Ub-Ligase"/>
</dbReference>
<evidence type="ECO:0000259" key="9">
    <source>
        <dbReference type="PROSITE" id="PS50089"/>
    </source>
</evidence>
<dbReference type="Gene3D" id="3.30.40.10">
    <property type="entry name" value="Zinc/RING finger domain, C3HC4 (zinc finger)"/>
    <property type="match status" value="1"/>
</dbReference>
<evidence type="ECO:0000256" key="5">
    <source>
        <dbReference type="ARBA" id="ARBA00022833"/>
    </source>
</evidence>
<dbReference type="PANTHER" id="PTHR45865">
    <property type="entry name" value="E3 UBIQUITIN-PROTEIN LIGASE SHPRH FAMILY MEMBER"/>
    <property type="match status" value="1"/>
</dbReference>
<evidence type="ECO:0000256" key="3">
    <source>
        <dbReference type="ARBA" id="ARBA00022771"/>
    </source>
</evidence>
<keyword evidence="11" id="KW-0347">Helicase</keyword>
<reference evidence="11 12" key="1">
    <citation type="submission" date="2018-03" db="EMBL/GenBank/DDBJ databases">
        <authorList>
            <person name="Guldener U."/>
        </authorList>
    </citation>
    <scope>NUCLEOTIDE SEQUENCE [LARGE SCALE GENOMIC DNA]</scope>
    <source>
        <strain evidence="11 12">DAOM196992</strain>
    </source>
</reference>
<dbReference type="InterPro" id="IPR001650">
    <property type="entry name" value="Helicase_C-like"/>
</dbReference>
<feature type="compositionally biased region" description="Polar residues" evidence="8">
    <location>
        <begin position="1689"/>
        <end position="1713"/>
    </location>
</feature>
<keyword evidence="12" id="KW-1185">Reference proteome</keyword>
<dbReference type="CDD" id="cd18793">
    <property type="entry name" value="SF2_C_SNF"/>
    <property type="match status" value="1"/>
</dbReference>
<dbReference type="GO" id="GO:0004386">
    <property type="term" value="F:helicase activity"/>
    <property type="evidence" value="ECO:0007669"/>
    <property type="project" value="UniProtKB-KW"/>
</dbReference>
<dbReference type="SUPFAM" id="SSF57850">
    <property type="entry name" value="RING/U-box"/>
    <property type="match status" value="1"/>
</dbReference>
<dbReference type="InterPro" id="IPR018957">
    <property type="entry name" value="Znf_C3HC4_RING-type"/>
</dbReference>
<dbReference type="InterPro" id="IPR001841">
    <property type="entry name" value="Znf_RING"/>
</dbReference>
<dbReference type="Proteomes" id="UP000323386">
    <property type="component" value="Unassembled WGS sequence"/>
</dbReference>
<feature type="compositionally biased region" description="Low complexity" evidence="8">
    <location>
        <begin position="1668"/>
        <end position="1679"/>
    </location>
</feature>
<evidence type="ECO:0000313" key="12">
    <source>
        <dbReference type="Proteomes" id="UP000323386"/>
    </source>
</evidence>
<evidence type="ECO:0000259" key="10">
    <source>
        <dbReference type="PROSITE" id="PS51192"/>
    </source>
</evidence>
<dbReference type="GO" id="GO:0000209">
    <property type="term" value="P:protein polyubiquitination"/>
    <property type="evidence" value="ECO:0007669"/>
    <property type="project" value="TreeGrafter"/>
</dbReference>
<evidence type="ECO:0000256" key="8">
    <source>
        <dbReference type="SAM" id="MobiDB-lite"/>
    </source>
</evidence>
<dbReference type="GO" id="GO:0061630">
    <property type="term" value="F:ubiquitin protein ligase activity"/>
    <property type="evidence" value="ECO:0007669"/>
    <property type="project" value="TreeGrafter"/>
</dbReference>
<dbReference type="GO" id="GO:0005634">
    <property type="term" value="C:nucleus"/>
    <property type="evidence" value="ECO:0007669"/>
    <property type="project" value="TreeGrafter"/>
</dbReference>
<feature type="region of interest" description="Disordered" evidence="8">
    <location>
        <begin position="1575"/>
        <end position="1623"/>
    </location>
</feature>
<dbReference type="GO" id="GO:0016787">
    <property type="term" value="F:hydrolase activity"/>
    <property type="evidence" value="ECO:0007669"/>
    <property type="project" value="UniProtKB-KW"/>
</dbReference>
<dbReference type="InterPro" id="IPR027417">
    <property type="entry name" value="P-loop_NTPase"/>
</dbReference>
<dbReference type="InterPro" id="IPR000330">
    <property type="entry name" value="SNF2_N"/>
</dbReference>
<feature type="compositionally biased region" description="Basic and acidic residues" evidence="8">
    <location>
        <begin position="1715"/>
        <end position="1731"/>
    </location>
</feature>
<dbReference type="InterPro" id="IPR038718">
    <property type="entry name" value="SNF2-like_sf"/>
</dbReference>
<dbReference type="Pfam" id="PF00271">
    <property type="entry name" value="Helicase_C"/>
    <property type="match status" value="1"/>
</dbReference>
<dbReference type="SMART" id="SM00490">
    <property type="entry name" value="HELICc"/>
    <property type="match status" value="1"/>
</dbReference>
<feature type="compositionally biased region" description="Low complexity" evidence="8">
    <location>
        <begin position="1"/>
        <end position="13"/>
    </location>
</feature>
<dbReference type="SMART" id="SM00487">
    <property type="entry name" value="DEXDc"/>
    <property type="match status" value="1"/>
</dbReference>
<dbReference type="Pfam" id="PF26021">
    <property type="entry name" value="Ferritin_C144_05"/>
    <property type="match status" value="1"/>
</dbReference>
<name>A0A5C3F016_9BASI</name>
<feature type="region of interest" description="Disordered" evidence="8">
    <location>
        <begin position="932"/>
        <end position="967"/>
    </location>
</feature>
<dbReference type="EMBL" id="OOIP01000005">
    <property type="protein sequence ID" value="SPO37017.1"/>
    <property type="molecule type" value="Genomic_DNA"/>
</dbReference>
<dbReference type="InterPro" id="IPR049730">
    <property type="entry name" value="SNF2/RAD54-like_C"/>
</dbReference>
<feature type="domain" description="RING-type" evidence="9">
    <location>
        <begin position="1325"/>
        <end position="1365"/>
    </location>
</feature>
<dbReference type="Pfam" id="PF00097">
    <property type="entry name" value="zf-C3HC4"/>
    <property type="match status" value="1"/>
</dbReference>
<evidence type="ECO:0000256" key="6">
    <source>
        <dbReference type="ARBA" id="ARBA00022840"/>
    </source>
</evidence>
<feature type="compositionally biased region" description="Gly residues" evidence="8">
    <location>
        <begin position="1732"/>
        <end position="1751"/>
    </location>
</feature>
<protein>
    <submittedName>
        <fullName evidence="11">Related to IRC20 - putative helicase</fullName>
    </submittedName>
</protein>